<proteinExistence type="predicted"/>
<sequence>MTSFLKNLSAYQCDINSHNATSELSFDDRVLQFIRDTKPEGTLAELINKIQSLDTDHKYSSQQLINALLYTDSTLRGDPNFQDYTTETLDRNTSQMLGVNMLINNMMNRAFLSPDDKESDYS</sequence>
<dbReference type="AlphaFoldDB" id="A0A830ZZ56"/>
<dbReference type="EMBL" id="CAPB01000007">
    <property type="protein sequence ID" value="CCO92752.1"/>
    <property type="molecule type" value="Genomic_DNA"/>
</dbReference>
<evidence type="ECO:0000313" key="1">
    <source>
        <dbReference type="EMBL" id="CCO92752.1"/>
    </source>
</evidence>
<comment type="caution">
    <text evidence="1">The sequence shown here is derived from an EMBL/GenBank/DDBJ whole genome shotgun (WGS) entry which is preliminary data.</text>
</comment>
<accession>A0A830ZZ56</accession>
<dbReference type="RefSeq" id="WP_004155851.1">
    <property type="nucleotide sequence ID" value="NZ_BAYW01000013.1"/>
</dbReference>
<reference evidence="1 2" key="2">
    <citation type="submission" date="2013-04" db="EMBL/GenBank/DDBJ databases">
        <title>Comparative genomics of 12 strains of Erwinia amylovora identifies a pan-genome with a large conserved core and provides insights into host specificity.</title>
        <authorList>
            <person name="Mann R.A."/>
            <person name="Smits T.H.M."/>
            <person name="Buehlmann A."/>
            <person name="Blom J."/>
            <person name="Goesmann A."/>
            <person name="Frey J.E."/>
            <person name="Plummer K.M."/>
            <person name="Beer S.V."/>
            <person name="Luck J."/>
            <person name="Duffy B."/>
            <person name="Rodoni B."/>
        </authorList>
    </citation>
    <scope>NUCLEOTIDE SEQUENCE [LARGE SCALE GENOMIC DNA]</scope>
    <source>
        <strain evidence="2">CFBP 1232</strain>
    </source>
</reference>
<gene>
    <name evidence="1" type="ORF">BN437_0792</name>
</gene>
<dbReference type="GeneID" id="97605093"/>
<organism evidence="1 2">
    <name type="scientific">Erwinia amylovora NBRC 12687 = CFBP 1232</name>
    <dbReference type="NCBI Taxonomy" id="1219359"/>
    <lineage>
        <taxon>Bacteria</taxon>
        <taxon>Pseudomonadati</taxon>
        <taxon>Pseudomonadota</taxon>
        <taxon>Gammaproteobacteria</taxon>
        <taxon>Enterobacterales</taxon>
        <taxon>Erwiniaceae</taxon>
        <taxon>Erwinia</taxon>
    </lineage>
</organism>
<protein>
    <submittedName>
        <fullName evidence="1">Uncharacterized protein</fullName>
    </submittedName>
</protein>
<name>A0A830ZZ56_ERWAM</name>
<evidence type="ECO:0000313" key="2">
    <source>
        <dbReference type="Proteomes" id="UP000013111"/>
    </source>
</evidence>
<reference evidence="1 2" key="1">
    <citation type="submission" date="2012-11" db="EMBL/GenBank/DDBJ databases">
        <authorList>
            <person name="Linke B."/>
        </authorList>
    </citation>
    <scope>NUCLEOTIDE SEQUENCE [LARGE SCALE GENOMIC DNA]</scope>
    <source>
        <strain evidence="2">CFBP 1232</strain>
    </source>
</reference>
<dbReference type="Proteomes" id="UP000013111">
    <property type="component" value="Unassembled WGS sequence"/>
</dbReference>